<dbReference type="Proteomes" id="UP000515129">
    <property type="component" value="Chromosome 47"/>
</dbReference>
<organism evidence="1 2">
    <name type="scientific">Carassius auratus</name>
    <name type="common">Goldfish</name>
    <dbReference type="NCBI Taxonomy" id="7957"/>
    <lineage>
        <taxon>Eukaryota</taxon>
        <taxon>Metazoa</taxon>
        <taxon>Chordata</taxon>
        <taxon>Craniata</taxon>
        <taxon>Vertebrata</taxon>
        <taxon>Euteleostomi</taxon>
        <taxon>Actinopterygii</taxon>
        <taxon>Neopterygii</taxon>
        <taxon>Teleostei</taxon>
        <taxon>Ostariophysi</taxon>
        <taxon>Cypriniformes</taxon>
        <taxon>Cyprinidae</taxon>
        <taxon>Cyprininae</taxon>
        <taxon>Carassius</taxon>
    </lineage>
</organism>
<gene>
    <name evidence="2" type="primary">LOC113065204</name>
</gene>
<evidence type="ECO:0000313" key="1">
    <source>
        <dbReference type="Proteomes" id="UP000515129"/>
    </source>
</evidence>
<dbReference type="AlphaFoldDB" id="A0A6P6M8N2"/>
<dbReference type="KEGG" id="caua:113065204"/>
<keyword evidence="1" id="KW-1185">Reference proteome</keyword>
<dbReference type="OrthoDB" id="10521740at2759"/>
<sequence length="248" mass="26870">MDPVDQLLHLRKGGLSIEEYVHRFCHPLMVVNGQDLPQDSQPPAAPSLEDPRSSSLAFKTWAPLRSVDPLVSPWLKALSSPLWPISQLAPPGFLVPPAPPWSFVNLPSPQDYNPLALPRLSIPLAPLGSSLPPAPTWSLVALAPPWPSGTPPSPRSPESSAPPWPSDPSVLLWLFGSPSSPWAPRPPALFLSVRPLKPSVSLPSWVLPPTPSWTVSSSRNWSIWNLLFGRGLGHDKGFGLCSLGLHFP</sequence>
<proteinExistence type="predicted"/>
<reference evidence="2" key="1">
    <citation type="submission" date="2025-08" db="UniProtKB">
        <authorList>
            <consortium name="RefSeq"/>
        </authorList>
    </citation>
    <scope>IDENTIFICATION</scope>
    <source>
        <strain evidence="2">Wakin</strain>
        <tissue evidence="2">Muscle</tissue>
    </source>
</reference>
<dbReference type="GeneID" id="113065204"/>
<dbReference type="RefSeq" id="XP_026092246.1">
    <property type="nucleotide sequence ID" value="XM_026236461.1"/>
</dbReference>
<protein>
    <submittedName>
        <fullName evidence="2">Proline-rich protein 36-like isoform X1</fullName>
    </submittedName>
</protein>
<evidence type="ECO:0000313" key="2">
    <source>
        <dbReference type="RefSeq" id="XP_026092246.1"/>
    </source>
</evidence>
<name>A0A6P6M8N2_CARAU</name>
<accession>A0A6P6M8N2</accession>